<evidence type="ECO:0000313" key="8">
    <source>
        <dbReference type="EMBL" id="KAH3684686.1"/>
    </source>
</evidence>
<evidence type="ECO:0000256" key="5">
    <source>
        <dbReference type="ARBA" id="ARBA00023329"/>
    </source>
</evidence>
<keyword evidence="2 6" id="KW-0813">Transport</keyword>
<keyword evidence="9" id="KW-1185">Reference proteome</keyword>
<dbReference type="SUPFAM" id="SSF64356">
    <property type="entry name" value="SNARE-like"/>
    <property type="match status" value="1"/>
</dbReference>
<keyword evidence="3 6" id="KW-0653">Protein transport</keyword>
<evidence type="ECO:0000313" key="9">
    <source>
        <dbReference type="Proteomes" id="UP000774326"/>
    </source>
</evidence>
<dbReference type="SUPFAM" id="SSF49447">
    <property type="entry name" value="Second domain of Mu2 adaptin subunit (ap50) of ap2 adaptor"/>
    <property type="match status" value="1"/>
</dbReference>
<dbReference type="GO" id="GO:0006886">
    <property type="term" value="P:intracellular protein transport"/>
    <property type="evidence" value="ECO:0007669"/>
    <property type="project" value="UniProtKB-UniRule"/>
</dbReference>
<keyword evidence="5" id="KW-0968">Cytoplasmic vesicle</keyword>
<dbReference type="InterPro" id="IPR036168">
    <property type="entry name" value="AP2_Mu_C_sf"/>
</dbReference>
<dbReference type="PANTHER" id="PTHR10529">
    <property type="entry name" value="AP COMPLEX SUBUNIT MU"/>
    <property type="match status" value="1"/>
</dbReference>
<comment type="subcellular location">
    <subcellularLocation>
        <location evidence="1">Cytoplasmic vesicle membrane</location>
    </subcellularLocation>
</comment>
<dbReference type="PIRSF" id="PIRSF005992">
    <property type="entry name" value="Clathrin_mu"/>
    <property type="match status" value="1"/>
</dbReference>
<evidence type="ECO:0000256" key="4">
    <source>
        <dbReference type="ARBA" id="ARBA00023136"/>
    </source>
</evidence>
<dbReference type="InterPro" id="IPR001392">
    <property type="entry name" value="Clathrin_mu"/>
</dbReference>
<protein>
    <recommendedName>
        <fullName evidence="7">MHD domain-containing protein</fullName>
    </recommendedName>
</protein>
<dbReference type="OrthoDB" id="10259133at2759"/>
<feature type="domain" description="MHD" evidence="7">
    <location>
        <begin position="191"/>
        <end position="442"/>
    </location>
</feature>
<dbReference type="GO" id="GO:0030659">
    <property type="term" value="C:cytoplasmic vesicle membrane"/>
    <property type="evidence" value="ECO:0007669"/>
    <property type="project" value="UniProtKB-SubCell"/>
</dbReference>
<dbReference type="Gene3D" id="2.60.40.1170">
    <property type="entry name" value="Mu homology domain, subdomain B"/>
    <property type="match status" value="2"/>
</dbReference>
<dbReference type="Gene3D" id="3.30.450.60">
    <property type="match status" value="1"/>
</dbReference>
<dbReference type="GO" id="GO:0016192">
    <property type="term" value="P:vesicle-mediated transport"/>
    <property type="evidence" value="ECO:0007669"/>
    <property type="project" value="InterPro"/>
</dbReference>
<reference evidence="8" key="2">
    <citation type="submission" date="2021-01" db="EMBL/GenBank/DDBJ databases">
        <authorList>
            <person name="Schikora-Tamarit M.A."/>
        </authorList>
    </citation>
    <scope>NUCLEOTIDE SEQUENCE</scope>
    <source>
        <strain evidence="8">CBS2887</strain>
    </source>
</reference>
<sequence>MINAFFIFSQRGDLLVSEIFKEGVKRNIADIFRIQVILNTENKSPVLTLGSTTFLHIRHNDVYLVVVTRSNSDAAGVLEFLYGFKGLLDQYFQGLVSEELIKLHFLMIYDLLEEVVQLGVPQSVNFNQLKQIIPPPEISKSLFNRSNNGSSGISGSGNTTNNTGFLGFRRSSKDQIGTDVPWRSNGIKYKKNEIYLEVMESLNVLISPNGTVLRSFINGEIEMVSKLSGMPQCFMKLHEMNQLQDFQFHKCVELEKFDMEKVIHFIPPDGEFKILNYKSSNDIKLPFNVKVEFTAGTGSGAGRKSVEYKITLKSLYDKKSTATDFLLKIPVSFLQMNDFKYQTTSGDLKYNKTTSSFEWKISKIQGLIENTLSLQIQPETATLNTRSATAANTVRPPISIANFEILSNPSTLRMNYLDVSGESYRPTKWIRYITKVDSYEIRY</sequence>
<comment type="caution">
    <text evidence="8">The sequence shown here is derived from an EMBL/GenBank/DDBJ whole genome shotgun (WGS) entry which is preliminary data.</text>
</comment>
<proteinExistence type="inferred from homology"/>
<dbReference type="InterPro" id="IPR050431">
    <property type="entry name" value="Adaptor_comp_med_subunit"/>
</dbReference>
<evidence type="ECO:0000256" key="6">
    <source>
        <dbReference type="PIRNR" id="PIRNR005992"/>
    </source>
</evidence>
<dbReference type="InterPro" id="IPR022775">
    <property type="entry name" value="AP_mu_sigma_su"/>
</dbReference>
<dbReference type="PRINTS" id="PR00314">
    <property type="entry name" value="CLATHRINADPT"/>
</dbReference>
<keyword evidence="4" id="KW-0472">Membrane</keyword>
<dbReference type="InterPro" id="IPR011012">
    <property type="entry name" value="Longin-like_dom_sf"/>
</dbReference>
<dbReference type="Pfam" id="PF00928">
    <property type="entry name" value="Adap_comp_sub"/>
    <property type="match status" value="1"/>
</dbReference>
<evidence type="ECO:0000256" key="2">
    <source>
        <dbReference type="ARBA" id="ARBA00022448"/>
    </source>
</evidence>
<dbReference type="GO" id="GO:0030131">
    <property type="term" value="C:clathrin adaptor complex"/>
    <property type="evidence" value="ECO:0007669"/>
    <property type="project" value="UniProtKB-UniRule"/>
</dbReference>
<comment type="similarity">
    <text evidence="6">Belongs to the adaptor complexes medium subunit family.</text>
</comment>
<dbReference type="Proteomes" id="UP000774326">
    <property type="component" value="Unassembled WGS sequence"/>
</dbReference>
<evidence type="ECO:0000256" key="1">
    <source>
        <dbReference type="ARBA" id="ARBA00004156"/>
    </source>
</evidence>
<accession>A0A9P8Q617</accession>
<dbReference type="AlphaFoldDB" id="A0A9P8Q617"/>
<dbReference type="InterPro" id="IPR028565">
    <property type="entry name" value="MHD"/>
</dbReference>
<organism evidence="8 9">
    <name type="scientific">Wickerhamomyces pijperi</name>
    <name type="common">Yeast</name>
    <name type="synonym">Pichia pijperi</name>
    <dbReference type="NCBI Taxonomy" id="599730"/>
    <lineage>
        <taxon>Eukaryota</taxon>
        <taxon>Fungi</taxon>
        <taxon>Dikarya</taxon>
        <taxon>Ascomycota</taxon>
        <taxon>Saccharomycotina</taxon>
        <taxon>Saccharomycetes</taxon>
        <taxon>Phaffomycetales</taxon>
        <taxon>Wickerhamomycetaceae</taxon>
        <taxon>Wickerhamomyces</taxon>
    </lineage>
</organism>
<dbReference type="EMBL" id="JAEUBG010002357">
    <property type="protein sequence ID" value="KAH3684686.1"/>
    <property type="molecule type" value="Genomic_DNA"/>
</dbReference>
<dbReference type="PROSITE" id="PS51072">
    <property type="entry name" value="MHD"/>
    <property type="match status" value="1"/>
</dbReference>
<dbReference type="FunFam" id="3.30.450.60:FF:000002">
    <property type="entry name" value="AP-2 complex subunit mu, putative"/>
    <property type="match status" value="1"/>
</dbReference>
<name>A0A9P8Q617_WICPI</name>
<evidence type="ECO:0000256" key="3">
    <source>
        <dbReference type="ARBA" id="ARBA00022927"/>
    </source>
</evidence>
<dbReference type="Pfam" id="PF01217">
    <property type="entry name" value="Clat_adaptor_s"/>
    <property type="match status" value="1"/>
</dbReference>
<evidence type="ECO:0000259" key="7">
    <source>
        <dbReference type="PROSITE" id="PS51072"/>
    </source>
</evidence>
<gene>
    <name evidence="8" type="ORF">WICPIJ_004321</name>
</gene>
<reference evidence="8" key="1">
    <citation type="journal article" date="2021" name="Open Biol.">
        <title>Shared evolutionary footprints suggest mitochondrial oxidative damage underlies multiple complex I losses in fungi.</title>
        <authorList>
            <person name="Schikora-Tamarit M.A."/>
            <person name="Marcet-Houben M."/>
            <person name="Nosek J."/>
            <person name="Gabaldon T."/>
        </authorList>
    </citation>
    <scope>NUCLEOTIDE SEQUENCE</scope>
    <source>
        <strain evidence="8">CBS2887</strain>
    </source>
</reference>